<dbReference type="InterPro" id="IPR015500">
    <property type="entry name" value="Peptidase_S8_subtilisin-rel"/>
</dbReference>
<evidence type="ECO:0000313" key="11">
    <source>
        <dbReference type="EMBL" id="RKM92073.1"/>
    </source>
</evidence>
<dbReference type="AlphaFoldDB" id="A0A3R7H9G4"/>
<dbReference type="EMBL" id="JNAD02000015">
    <property type="protein sequence ID" value="RKM92073.1"/>
    <property type="molecule type" value="Genomic_DNA"/>
</dbReference>
<dbReference type="InterPro" id="IPR023827">
    <property type="entry name" value="Peptidase_S8_Asp-AS"/>
</dbReference>
<feature type="active site" description="Charge relay system" evidence="5 6">
    <location>
        <position position="469"/>
    </location>
</feature>
<feature type="compositionally biased region" description="Gly residues" evidence="8">
    <location>
        <begin position="926"/>
        <end position="935"/>
    </location>
</feature>
<keyword evidence="3 6" id="KW-0378">Hydrolase</keyword>
<keyword evidence="4 6" id="KW-0720">Serine protease</keyword>
<dbReference type="InterPro" id="IPR017297">
    <property type="entry name" value="Peptidase_S8A_DPH-A"/>
</dbReference>
<evidence type="ECO:0000313" key="12">
    <source>
        <dbReference type="Proteomes" id="UP000028058"/>
    </source>
</evidence>
<dbReference type="InterPro" id="IPR023828">
    <property type="entry name" value="Peptidase_S8_Ser-AS"/>
</dbReference>
<dbReference type="PROSITE" id="PS00138">
    <property type="entry name" value="SUBTILASE_SER"/>
    <property type="match status" value="1"/>
</dbReference>
<dbReference type="InterPro" id="IPR036852">
    <property type="entry name" value="Peptidase_S8/S53_dom_sf"/>
</dbReference>
<evidence type="ECO:0000259" key="10">
    <source>
        <dbReference type="Pfam" id="PF00082"/>
    </source>
</evidence>
<dbReference type="PROSITE" id="PS00136">
    <property type="entry name" value="SUBTILASE_ASP"/>
    <property type="match status" value="1"/>
</dbReference>
<keyword evidence="12" id="KW-1185">Reference proteome</keyword>
<feature type="compositionally biased region" description="Low complexity" evidence="8">
    <location>
        <begin position="28"/>
        <end position="48"/>
    </location>
</feature>
<protein>
    <submittedName>
        <fullName evidence="11">Peptidase S8</fullName>
    </submittedName>
</protein>
<dbReference type="InterPro" id="IPR022398">
    <property type="entry name" value="Peptidase_S8_His-AS"/>
</dbReference>
<dbReference type="Gene3D" id="3.40.50.200">
    <property type="entry name" value="Peptidase S8/S53 domain"/>
    <property type="match status" value="1"/>
</dbReference>
<dbReference type="InterPro" id="IPR000209">
    <property type="entry name" value="Peptidase_S8/S53_dom"/>
</dbReference>
<dbReference type="PANTHER" id="PTHR43806">
    <property type="entry name" value="PEPTIDASE S8"/>
    <property type="match status" value="1"/>
</dbReference>
<dbReference type="InterPro" id="IPR050131">
    <property type="entry name" value="Peptidase_S8_subtilisin-like"/>
</dbReference>
<evidence type="ECO:0000256" key="2">
    <source>
        <dbReference type="ARBA" id="ARBA00022670"/>
    </source>
</evidence>
<dbReference type="PANTHER" id="PTHR43806:SF11">
    <property type="entry name" value="CEREVISIN-RELATED"/>
    <property type="match status" value="1"/>
</dbReference>
<dbReference type="Proteomes" id="UP000028058">
    <property type="component" value="Unassembled WGS sequence"/>
</dbReference>
<accession>A0A3R7H9G4</accession>
<dbReference type="PROSITE" id="PS51892">
    <property type="entry name" value="SUBTILASE"/>
    <property type="match status" value="1"/>
</dbReference>
<feature type="active site" description="Charge relay system" evidence="5 6">
    <location>
        <position position="290"/>
    </location>
</feature>
<dbReference type="SUPFAM" id="SSF52743">
    <property type="entry name" value="Subtilisin-like"/>
    <property type="match status" value="1"/>
</dbReference>
<evidence type="ECO:0000256" key="3">
    <source>
        <dbReference type="ARBA" id="ARBA00022801"/>
    </source>
</evidence>
<feature type="region of interest" description="Disordered" evidence="8">
    <location>
        <begin position="28"/>
        <end position="52"/>
    </location>
</feature>
<keyword evidence="9" id="KW-0732">Signal</keyword>
<keyword evidence="2 6" id="KW-0645">Protease</keyword>
<evidence type="ECO:0000256" key="7">
    <source>
        <dbReference type="RuleBase" id="RU003355"/>
    </source>
</evidence>
<feature type="chain" id="PRO_5043188263" evidence="9">
    <location>
        <begin position="32"/>
        <end position="1151"/>
    </location>
</feature>
<evidence type="ECO:0000256" key="6">
    <source>
        <dbReference type="PROSITE-ProRule" id="PRU01240"/>
    </source>
</evidence>
<dbReference type="PIRSF" id="PIRSF037854">
    <property type="entry name" value="Dihydropyridine_esterase"/>
    <property type="match status" value="1"/>
</dbReference>
<dbReference type="PRINTS" id="PR00723">
    <property type="entry name" value="SUBTILISIN"/>
</dbReference>
<feature type="signal peptide" evidence="9">
    <location>
        <begin position="1"/>
        <end position="31"/>
    </location>
</feature>
<sequence length="1151" mass="116410">MPIRAQRALAALAAAVTAVSALPAAASPATASPAPAAPVAAPSAAGPAAGPPAGGERLVTLITGDRVRVGGAGRVTAVLPAEGREHIPVQAQRDGDGHTHVIPQDATALVLDGTVDRRLFDVTELSRPAFRALHGDALPFIVRYEDEDEDGDGDAGENGLRAGQRLRAAAGDAGVRPLRSIGADAVATGPGDTAAAWAALTRPSAGGGGRTAAPGVASLRLDGLVRAELDRSVRQIGAPAAWETGREGEGVTIAVVDSGIDTTHPDLSGGKVAAAKNFSASPGTTDRYGHGTHVASIAAGTGAASGGVYRGVAPAARLLNAKVIGDDNSGTESSVIAGMEWAVGQGADVVNLSVGTGDAPGVDPMEEAVNRLSAESGALFVAAAGNAGPRPGSISSPGSAEAALTVGAVDREDRLAGFSSVGPRTGDGGLKPDLTAPGVSIGAALAEGSVLAGEAGPVADGYGSLSGTSMAAPHAAGAAALLAERNPDWSGERIKSALTGSAAAGEGQGVFEEGAGRLDAGRAAAQTLAAGTSSVEFGSARWPHTDDEPVTRDLVHRNTGEEDLTLTLSAEATGPDGEPAPEGMFVLDTERITVPAGGAVSTGLTADTRPGGERYGDFEVVVTGSGGGQSVRTVGAVTREAEAYDLTVETVGRDGGATADWAVIVHDYERGGFTGTTGDGGPSTLRLPRGSYLLSHQTVLSGAGAEVAGVDWQLQPELDLTGDTTVTFDARKAEPVEITVPDPEAELSDTAMSFDATVDGRSIGSVLLVRPPMPLGFRTRHVGPELPDGRMHAKTVGSFRSGPGTEYRVAYGREGGLFTGLREDVGPEELAELTIHQGASAAGRQGSVITEPDTGDAGNGWTVADVQDLPGTLTQYLNTEGVRWSHRFQQSRGDVVEAVYAGPQRAAYTAGERYEHTYNTGVFGPLIGGGDGDGGGDGRGEGSGDGGGDDGLFRRGDTLSGRLNPLADGAGHRGESLYDTASTTLYRDGELHATADGILDRAEFTLPPEKADYRLVTTVARSGAATVSREVSSSWTFTSEAAGEGERVRLPASAVRFAPRLAPDSTVPAGSVTEIPVTVQGSAAADGAGGTLTVHASSDGGRTWTELPVREGVVRVRNPEEPGTGVSLRAEVAGGSGHELTQTILDAYRTR</sequence>
<evidence type="ECO:0000256" key="5">
    <source>
        <dbReference type="PIRSR" id="PIRSR615500-1"/>
    </source>
</evidence>
<dbReference type="RefSeq" id="WP_051647882.1">
    <property type="nucleotide sequence ID" value="NZ_CP134822.1"/>
</dbReference>
<evidence type="ECO:0000256" key="1">
    <source>
        <dbReference type="ARBA" id="ARBA00011073"/>
    </source>
</evidence>
<reference evidence="11 12" key="1">
    <citation type="journal article" date="2014" name="Genome Announc.">
        <title>Draft Genome Sequence of Streptomyces fradiae ATCC 19609, a Strain Highly Sensitive to Antibiotics.</title>
        <authorList>
            <person name="Bekker O.B."/>
            <person name="Klimina K.M."/>
            <person name="Vatlin A.A."/>
            <person name="Zakharevich N.V."/>
            <person name="Kasianov A.S."/>
            <person name="Danilenko V.N."/>
        </authorList>
    </citation>
    <scope>NUCLEOTIDE SEQUENCE [LARGE SCALE GENOMIC DNA]</scope>
    <source>
        <strain evidence="11 12">ATCC 19609</strain>
    </source>
</reference>
<feature type="domain" description="Peptidase S8/S53" evidence="10">
    <location>
        <begin position="248"/>
        <end position="510"/>
    </location>
</feature>
<dbReference type="OrthoDB" id="9798386at2"/>
<organism evidence="11 12">
    <name type="scientific">Streptomyces xinghaiensis</name>
    <dbReference type="NCBI Taxonomy" id="1038928"/>
    <lineage>
        <taxon>Bacteria</taxon>
        <taxon>Bacillati</taxon>
        <taxon>Actinomycetota</taxon>
        <taxon>Actinomycetes</taxon>
        <taxon>Kitasatosporales</taxon>
        <taxon>Streptomycetaceae</taxon>
        <taxon>Streptomyces</taxon>
    </lineage>
</organism>
<feature type="active site" description="Charge relay system" evidence="5 6">
    <location>
        <position position="257"/>
    </location>
</feature>
<dbReference type="GO" id="GO:0006508">
    <property type="term" value="P:proteolysis"/>
    <property type="evidence" value="ECO:0007669"/>
    <property type="project" value="UniProtKB-KW"/>
</dbReference>
<evidence type="ECO:0000256" key="8">
    <source>
        <dbReference type="SAM" id="MobiDB-lite"/>
    </source>
</evidence>
<evidence type="ECO:0000256" key="9">
    <source>
        <dbReference type="SAM" id="SignalP"/>
    </source>
</evidence>
<proteinExistence type="inferred from homology"/>
<comment type="caution">
    <text evidence="11">The sequence shown here is derived from an EMBL/GenBank/DDBJ whole genome shotgun (WGS) entry which is preliminary data.</text>
</comment>
<evidence type="ECO:0000256" key="4">
    <source>
        <dbReference type="ARBA" id="ARBA00022825"/>
    </source>
</evidence>
<dbReference type="PROSITE" id="PS00137">
    <property type="entry name" value="SUBTILASE_HIS"/>
    <property type="match status" value="1"/>
</dbReference>
<dbReference type="GO" id="GO:0004252">
    <property type="term" value="F:serine-type endopeptidase activity"/>
    <property type="evidence" value="ECO:0007669"/>
    <property type="project" value="UniProtKB-UniRule"/>
</dbReference>
<name>A0A3R7H9G4_9ACTN</name>
<comment type="similarity">
    <text evidence="1 6 7">Belongs to the peptidase S8 family.</text>
</comment>
<feature type="region of interest" description="Disordered" evidence="8">
    <location>
        <begin position="925"/>
        <end position="975"/>
    </location>
</feature>
<gene>
    <name evidence="11" type="ORF">SFRA_026985</name>
</gene>
<dbReference type="Pfam" id="PF00082">
    <property type="entry name" value="Peptidase_S8"/>
    <property type="match status" value="1"/>
</dbReference>